<reference evidence="6 7" key="1">
    <citation type="submission" date="2023-07" db="EMBL/GenBank/DDBJ databases">
        <title>Sorghum-associated microbial communities from plants grown in Nebraska, USA.</title>
        <authorList>
            <person name="Schachtman D."/>
        </authorList>
    </citation>
    <scope>NUCLEOTIDE SEQUENCE [LARGE SCALE GENOMIC DNA]</scope>
    <source>
        <strain evidence="6 7">584</strain>
    </source>
</reference>
<accession>A0ABU1JLS0</accession>
<keyword evidence="1" id="KW-0805">Transcription regulation</keyword>
<dbReference type="InterPro" id="IPR018062">
    <property type="entry name" value="HTH_AraC-typ_CS"/>
</dbReference>
<keyword evidence="3" id="KW-0010">Activator</keyword>
<dbReference type="InterPro" id="IPR018060">
    <property type="entry name" value="HTH_AraC"/>
</dbReference>
<evidence type="ECO:0000313" key="6">
    <source>
        <dbReference type="EMBL" id="MDR6289535.1"/>
    </source>
</evidence>
<dbReference type="Pfam" id="PF02311">
    <property type="entry name" value="AraC_binding"/>
    <property type="match status" value="1"/>
</dbReference>
<dbReference type="SMART" id="SM00342">
    <property type="entry name" value="HTH_ARAC"/>
    <property type="match status" value="1"/>
</dbReference>
<proteinExistence type="predicted"/>
<dbReference type="PROSITE" id="PS00041">
    <property type="entry name" value="HTH_ARAC_FAMILY_1"/>
    <property type="match status" value="1"/>
</dbReference>
<dbReference type="SUPFAM" id="SSF51215">
    <property type="entry name" value="Regulatory protein AraC"/>
    <property type="match status" value="1"/>
</dbReference>
<evidence type="ECO:0000256" key="4">
    <source>
        <dbReference type="ARBA" id="ARBA00023163"/>
    </source>
</evidence>
<evidence type="ECO:0000256" key="3">
    <source>
        <dbReference type="ARBA" id="ARBA00023159"/>
    </source>
</evidence>
<name>A0ABU1JLS0_9PROT</name>
<dbReference type="SUPFAM" id="SSF46689">
    <property type="entry name" value="Homeodomain-like"/>
    <property type="match status" value="2"/>
</dbReference>
<protein>
    <submittedName>
        <fullName evidence="6">AraC-like DNA-binding protein</fullName>
    </submittedName>
</protein>
<keyword evidence="4" id="KW-0804">Transcription</keyword>
<dbReference type="PROSITE" id="PS01124">
    <property type="entry name" value="HTH_ARAC_FAMILY_2"/>
    <property type="match status" value="1"/>
</dbReference>
<dbReference type="PANTHER" id="PTHR46796:SF2">
    <property type="entry name" value="TRANSCRIPTIONAL REGULATORY PROTEIN"/>
    <property type="match status" value="1"/>
</dbReference>
<dbReference type="EMBL" id="JAVDPW010000003">
    <property type="protein sequence ID" value="MDR6289535.1"/>
    <property type="molecule type" value="Genomic_DNA"/>
</dbReference>
<keyword evidence="2" id="KW-0238">DNA-binding</keyword>
<evidence type="ECO:0000313" key="7">
    <source>
        <dbReference type="Proteomes" id="UP001262410"/>
    </source>
</evidence>
<dbReference type="InterPro" id="IPR003313">
    <property type="entry name" value="AraC-bd"/>
</dbReference>
<dbReference type="InterPro" id="IPR037923">
    <property type="entry name" value="HTH-like"/>
</dbReference>
<evidence type="ECO:0000259" key="5">
    <source>
        <dbReference type="PROSITE" id="PS01124"/>
    </source>
</evidence>
<dbReference type="InterPro" id="IPR009057">
    <property type="entry name" value="Homeodomain-like_sf"/>
</dbReference>
<organism evidence="6 7">
    <name type="scientific">Inquilinus ginsengisoli</name>
    <dbReference type="NCBI Taxonomy" id="363840"/>
    <lineage>
        <taxon>Bacteria</taxon>
        <taxon>Pseudomonadati</taxon>
        <taxon>Pseudomonadota</taxon>
        <taxon>Alphaproteobacteria</taxon>
        <taxon>Rhodospirillales</taxon>
        <taxon>Rhodospirillaceae</taxon>
        <taxon>Inquilinus</taxon>
    </lineage>
</organism>
<keyword evidence="7" id="KW-1185">Reference proteome</keyword>
<dbReference type="PANTHER" id="PTHR46796">
    <property type="entry name" value="HTH-TYPE TRANSCRIPTIONAL ACTIVATOR RHAS-RELATED"/>
    <property type="match status" value="1"/>
</dbReference>
<dbReference type="Proteomes" id="UP001262410">
    <property type="component" value="Unassembled WGS sequence"/>
</dbReference>
<evidence type="ECO:0000256" key="2">
    <source>
        <dbReference type="ARBA" id="ARBA00023125"/>
    </source>
</evidence>
<gene>
    <name evidence="6" type="ORF">E9232_002050</name>
</gene>
<dbReference type="Gene3D" id="1.10.10.60">
    <property type="entry name" value="Homeodomain-like"/>
    <property type="match status" value="2"/>
</dbReference>
<dbReference type="InterPro" id="IPR050204">
    <property type="entry name" value="AraC_XylS_family_regulators"/>
</dbReference>
<feature type="domain" description="HTH araC/xylS-type" evidence="5">
    <location>
        <begin position="135"/>
        <end position="232"/>
    </location>
</feature>
<dbReference type="Pfam" id="PF12833">
    <property type="entry name" value="HTH_18"/>
    <property type="match status" value="1"/>
</dbReference>
<comment type="caution">
    <text evidence="6">The sequence shown here is derived from an EMBL/GenBank/DDBJ whole genome shotgun (WGS) entry which is preliminary data.</text>
</comment>
<sequence length="235" mass="25550">MVAVTELGGSEFNSQGRTEEAGRTALLVFNPAEPHSGRMGRSDRWRYRSFYLSPPAITAVMATLGVDADPYFTRNLFTDPDLVAAFLALHRALGEGRDPLLERELLVGSFGALIRRHADIGHRVPVAPRDRTVFGATVALMRDRHAEPLSLDDLGNAAGLTPFQLIRLFKRTAGLTPHAYLTQIRLQAAAQGLAAGRPIAEVALATGFYDQAALTRHFKRAHGITPRHYAAAMAG</sequence>
<evidence type="ECO:0000256" key="1">
    <source>
        <dbReference type="ARBA" id="ARBA00023015"/>
    </source>
</evidence>